<evidence type="ECO:0000313" key="1">
    <source>
        <dbReference type="EMBL" id="KAK8390901.1"/>
    </source>
</evidence>
<gene>
    <name evidence="1" type="ORF">O3P69_016928</name>
</gene>
<name>A0AAW0TTQ1_SCYPA</name>
<sequence>MSRPALPNSARNNASSASSFREHDYKFYPSQQYSHLTSPTRLSPSPLLFHGRPHARTAAWRGCPVAGEAGTQQRTINTSNGCNTRAPSNMRPLTMIQRRNEAVSGLSRPVGARRDGTAMSSHLWIIIWSMSARASVNGRECVGGWSEWAGGNVCVQGRIALSGVVHSRAQPLYSCTFPLHR</sequence>
<keyword evidence="2" id="KW-1185">Reference proteome</keyword>
<protein>
    <submittedName>
        <fullName evidence="1">Uncharacterized protein</fullName>
    </submittedName>
</protein>
<comment type="caution">
    <text evidence="1">The sequence shown here is derived from an EMBL/GenBank/DDBJ whole genome shotgun (WGS) entry which is preliminary data.</text>
</comment>
<dbReference type="EMBL" id="JARAKH010000024">
    <property type="protein sequence ID" value="KAK8390901.1"/>
    <property type="molecule type" value="Genomic_DNA"/>
</dbReference>
<proteinExistence type="predicted"/>
<dbReference type="AlphaFoldDB" id="A0AAW0TTQ1"/>
<reference evidence="1 2" key="1">
    <citation type="submission" date="2023-03" db="EMBL/GenBank/DDBJ databases">
        <title>High-quality genome of Scylla paramamosain provides insights in environmental adaptation.</title>
        <authorList>
            <person name="Zhang L."/>
        </authorList>
    </citation>
    <scope>NUCLEOTIDE SEQUENCE [LARGE SCALE GENOMIC DNA]</scope>
    <source>
        <strain evidence="1">LZ_2023a</strain>
        <tissue evidence="1">Muscle</tissue>
    </source>
</reference>
<organism evidence="1 2">
    <name type="scientific">Scylla paramamosain</name>
    <name type="common">Mud crab</name>
    <dbReference type="NCBI Taxonomy" id="85552"/>
    <lineage>
        <taxon>Eukaryota</taxon>
        <taxon>Metazoa</taxon>
        <taxon>Ecdysozoa</taxon>
        <taxon>Arthropoda</taxon>
        <taxon>Crustacea</taxon>
        <taxon>Multicrustacea</taxon>
        <taxon>Malacostraca</taxon>
        <taxon>Eumalacostraca</taxon>
        <taxon>Eucarida</taxon>
        <taxon>Decapoda</taxon>
        <taxon>Pleocyemata</taxon>
        <taxon>Brachyura</taxon>
        <taxon>Eubrachyura</taxon>
        <taxon>Portunoidea</taxon>
        <taxon>Portunidae</taxon>
        <taxon>Portuninae</taxon>
        <taxon>Scylla</taxon>
    </lineage>
</organism>
<evidence type="ECO:0000313" key="2">
    <source>
        <dbReference type="Proteomes" id="UP001487740"/>
    </source>
</evidence>
<dbReference type="Proteomes" id="UP001487740">
    <property type="component" value="Unassembled WGS sequence"/>
</dbReference>
<accession>A0AAW0TTQ1</accession>